<dbReference type="RefSeq" id="XP_026484163.2">
    <property type="nucleotide sequence ID" value="XM_026628378.2"/>
</dbReference>
<sequence>MKIFLSLTVLSLVGLAFGAPTSSEEDEVLVITKDFFSKDSIIYSGKHEIVNLMVPLNGLNHENDNDHSSEYNPNSNEIDLNILLFFVEADVDSNGNRVDRGLYVMRNGKATKILEHGRDAAASRDDSNLAFFGAKDGIYVYDYANNSANKYGTVDYSIIGIGKEDTGDVIYILTENHEMFKVSKGGMRKEKINDVVDARQFVLDLSNNIYFYADDKQAYVRTINGVKKVEGLPQNPSSVTLIKPPVLMYEDAVPFVVDNRLYFIFANGTSEYFKTIFEPKAKPSAYAPDGFLIQYYAYNNKIYEFNLIAKFYDHVTSYLDTLIYDNMDKIQSAANKSPRPRQRQRV</sequence>
<dbReference type="Proteomes" id="UP001652626">
    <property type="component" value="Chromosome 27"/>
</dbReference>
<name>A0A8B8HH61_VANTA</name>
<dbReference type="OMA" id="ENHEMFK"/>
<keyword evidence="2" id="KW-1185">Reference proteome</keyword>
<dbReference type="AlphaFoldDB" id="A0A8B8HH61"/>
<organism evidence="2 3">
    <name type="scientific">Vanessa tameamea</name>
    <name type="common">Kamehameha butterfly</name>
    <dbReference type="NCBI Taxonomy" id="334116"/>
    <lineage>
        <taxon>Eukaryota</taxon>
        <taxon>Metazoa</taxon>
        <taxon>Ecdysozoa</taxon>
        <taxon>Arthropoda</taxon>
        <taxon>Hexapoda</taxon>
        <taxon>Insecta</taxon>
        <taxon>Pterygota</taxon>
        <taxon>Neoptera</taxon>
        <taxon>Endopterygota</taxon>
        <taxon>Lepidoptera</taxon>
        <taxon>Glossata</taxon>
        <taxon>Ditrysia</taxon>
        <taxon>Papilionoidea</taxon>
        <taxon>Nymphalidae</taxon>
        <taxon>Nymphalinae</taxon>
        <taxon>Vanessa</taxon>
    </lineage>
</organism>
<dbReference type="OrthoDB" id="7071878at2759"/>
<protein>
    <submittedName>
        <fullName evidence="3">Uncharacterized protein LOC113392101</fullName>
    </submittedName>
</protein>
<feature type="chain" id="PRO_5046765023" evidence="1">
    <location>
        <begin position="19"/>
        <end position="346"/>
    </location>
</feature>
<evidence type="ECO:0000256" key="1">
    <source>
        <dbReference type="SAM" id="SignalP"/>
    </source>
</evidence>
<dbReference type="SUPFAM" id="SSF69304">
    <property type="entry name" value="Tricorn protease N-terminal domain"/>
    <property type="match status" value="1"/>
</dbReference>
<accession>A0A8B8HH61</accession>
<reference evidence="3" key="1">
    <citation type="submission" date="2025-08" db="UniProtKB">
        <authorList>
            <consortium name="RefSeq"/>
        </authorList>
    </citation>
    <scope>IDENTIFICATION</scope>
    <source>
        <tissue evidence="3">Whole body</tissue>
    </source>
</reference>
<keyword evidence="1" id="KW-0732">Signal</keyword>
<feature type="signal peptide" evidence="1">
    <location>
        <begin position="1"/>
        <end position="18"/>
    </location>
</feature>
<gene>
    <name evidence="3" type="primary">LOC113392101</name>
</gene>
<dbReference type="GeneID" id="113392101"/>
<proteinExistence type="predicted"/>
<evidence type="ECO:0000313" key="2">
    <source>
        <dbReference type="Proteomes" id="UP001652626"/>
    </source>
</evidence>
<evidence type="ECO:0000313" key="3">
    <source>
        <dbReference type="RefSeq" id="XP_026484163.2"/>
    </source>
</evidence>